<dbReference type="AlphaFoldDB" id="A0A699JKF1"/>
<dbReference type="InterPro" id="IPR013103">
    <property type="entry name" value="RVT_2"/>
</dbReference>
<name>A0A699JKF1_TANCI</name>
<dbReference type="Pfam" id="PF07727">
    <property type="entry name" value="RVT_2"/>
    <property type="match status" value="1"/>
</dbReference>
<dbReference type="EMBL" id="BKCJ010414824">
    <property type="protein sequence ID" value="GFA38468.1"/>
    <property type="molecule type" value="Genomic_DNA"/>
</dbReference>
<protein>
    <submittedName>
        <fullName evidence="2">Retrovirus-related Pol polyprotein from transposon TNT 1-94</fullName>
    </submittedName>
</protein>
<dbReference type="PANTHER" id="PTHR11439:SF442">
    <property type="entry name" value="CYSTEINE-RICH RLK (RECEPTOR-LIKE PROTEIN KINASE) 8"/>
    <property type="match status" value="1"/>
</dbReference>
<evidence type="ECO:0000313" key="2">
    <source>
        <dbReference type="EMBL" id="GFA38468.1"/>
    </source>
</evidence>
<reference evidence="2" key="1">
    <citation type="journal article" date="2019" name="Sci. Rep.">
        <title>Draft genome of Tanacetum cinerariifolium, the natural source of mosquito coil.</title>
        <authorList>
            <person name="Yamashiro T."/>
            <person name="Shiraishi A."/>
            <person name="Satake H."/>
            <person name="Nakayama K."/>
        </authorList>
    </citation>
    <scope>NUCLEOTIDE SEQUENCE</scope>
</reference>
<proteinExistence type="predicted"/>
<organism evidence="2">
    <name type="scientific">Tanacetum cinerariifolium</name>
    <name type="common">Dalmatian daisy</name>
    <name type="synonym">Chrysanthemum cinerariifolium</name>
    <dbReference type="NCBI Taxonomy" id="118510"/>
    <lineage>
        <taxon>Eukaryota</taxon>
        <taxon>Viridiplantae</taxon>
        <taxon>Streptophyta</taxon>
        <taxon>Embryophyta</taxon>
        <taxon>Tracheophyta</taxon>
        <taxon>Spermatophyta</taxon>
        <taxon>Magnoliopsida</taxon>
        <taxon>eudicotyledons</taxon>
        <taxon>Gunneridae</taxon>
        <taxon>Pentapetalae</taxon>
        <taxon>asterids</taxon>
        <taxon>campanulids</taxon>
        <taxon>Asterales</taxon>
        <taxon>Asteraceae</taxon>
        <taxon>Asteroideae</taxon>
        <taxon>Anthemideae</taxon>
        <taxon>Anthemidinae</taxon>
        <taxon>Tanacetum</taxon>
    </lineage>
</organism>
<dbReference type="CDD" id="cd09272">
    <property type="entry name" value="RNase_HI_RT_Ty1"/>
    <property type="match status" value="1"/>
</dbReference>
<comment type="caution">
    <text evidence="2">The sequence shown here is derived from an EMBL/GenBank/DDBJ whole genome shotgun (WGS) entry which is preliminary data.</text>
</comment>
<sequence length="262" mass="29943">MIVKVKWIFKVNQDEFRGVLKNKVRLVAKGHHQEVGINLEESFVPFTHIEAIRIFVANATNKNMTIYQMDVKITFLNGELREEVYVSKPKGFVNQDNPTHVYKLKKGLYGLTQAPRAWYDITKLDEDLQGKTFDPTHYRGMLGSLTYLTSSRPDLVFAVCMCARYQARPTENHLHAVKWIFRYLKGSTNMGLWYLKDTSIALKAYADVDHARCQDTRRSTSSSAQFLGDKLVSWSLKKQNSTAISSTEAEYITLSGCCAQIL</sequence>
<dbReference type="PANTHER" id="PTHR11439">
    <property type="entry name" value="GAG-POL-RELATED RETROTRANSPOSON"/>
    <property type="match status" value="1"/>
</dbReference>
<accession>A0A699JKF1</accession>
<feature type="domain" description="Reverse transcriptase Ty1/copia-type" evidence="1">
    <location>
        <begin position="4"/>
        <end position="137"/>
    </location>
</feature>
<evidence type="ECO:0000259" key="1">
    <source>
        <dbReference type="Pfam" id="PF07727"/>
    </source>
</evidence>
<gene>
    <name evidence="2" type="ORF">Tci_610440</name>
</gene>